<dbReference type="PANTHER" id="PTHR18964">
    <property type="entry name" value="ROK (REPRESSOR, ORF, KINASE) FAMILY"/>
    <property type="match status" value="1"/>
</dbReference>
<dbReference type="eggNOG" id="COG1940">
    <property type="taxonomic scope" value="Bacteria"/>
</dbReference>
<dbReference type="GO" id="GO:0016301">
    <property type="term" value="F:kinase activity"/>
    <property type="evidence" value="ECO:0007669"/>
    <property type="project" value="UniProtKB-KW"/>
</dbReference>
<dbReference type="STRING" id="338963.Pcar_1507"/>
<dbReference type="HOGENOM" id="CLU_036604_0_4_7"/>
<sequence length="319" mass="33086">MNPSVVIGIDLGGTNCRGALVTGSGELLCLQNFATDIDSGFDCFWRRFLGFCRSMMADAQAQGFLIEGLGLGFPGLVAADGSITVAPNLPPFNGLALRERLCHELGMSVRVANDVNAIALGEAHWGAGRDCSDFLMVTLGTGVGGGLIVRRQLWSGCDGAAGEVGHIVVEPDGYLCGCGSRGCLEQYASGPAVVRNYQAMVRRGTSKIHVPAVQPKTAEEVAVAALNGDAAAMGAFEVAGRYLGQVLAGVANLLNLEAAVIGGGVGASFDLFLPSLRAELEHRAFAVAARRMQIKPALLGDKAGILGAASLVREMLRAK</sequence>
<evidence type="ECO:0000313" key="3">
    <source>
        <dbReference type="Proteomes" id="UP000002534"/>
    </source>
</evidence>
<dbReference type="InterPro" id="IPR043129">
    <property type="entry name" value="ATPase_NBD"/>
</dbReference>
<accession>Q3A4F4</accession>
<reference evidence="3" key="1">
    <citation type="submission" date="2005-10" db="EMBL/GenBank/DDBJ databases">
        <title>Complete sequence of Pelobacter carbinolicus DSM 2380.</title>
        <authorList>
            <person name="Copeland A."/>
            <person name="Lucas S."/>
            <person name="Lapidus A."/>
            <person name="Barry K."/>
            <person name="Detter J.C."/>
            <person name="Glavina T."/>
            <person name="Hammon N."/>
            <person name="Israni S."/>
            <person name="Pitluck S."/>
            <person name="Chertkov O."/>
            <person name="Schmutz J."/>
            <person name="Larimer F."/>
            <person name="Land M."/>
            <person name="Kyrpides N."/>
            <person name="Ivanova N."/>
            <person name="Richardson P."/>
        </authorList>
    </citation>
    <scope>NUCLEOTIDE SEQUENCE [LARGE SCALE GENOMIC DNA]</scope>
    <source>
        <strain evidence="3">DSM 2380 / NBRC 103641 / GraBd1</strain>
    </source>
</reference>
<dbReference type="EMBL" id="CP000142">
    <property type="protein sequence ID" value="ABA88753.1"/>
    <property type="molecule type" value="Genomic_DNA"/>
</dbReference>
<keyword evidence="3" id="KW-1185">Reference proteome</keyword>
<dbReference type="Proteomes" id="UP000002534">
    <property type="component" value="Chromosome"/>
</dbReference>
<evidence type="ECO:0000313" key="2">
    <source>
        <dbReference type="EMBL" id="ABA88753.1"/>
    </source>
</evidence>
<name>Q3A4F4_SYNC1</name>
<dbReference type="Pfam" id="PF00480">
    <property type="entry name" value="ROK"/>
    <property type="match status" value="1"/>
</dbReference>
<proteinExistence type="inferred from homology"/>
<dbReference type="InterPro" id="IPR000600">
    <property type="entry name" value="ROK"/>
</dbReference>
<comment type="similarity">
    <text evidence="1">Belongs to the ROK (NagC/XylR) family.</text>
</comment>
<dbReference type="Gene3D" id="3.30.420.40">
    <property type="match status" value="2"/>
</dbReference>
<protein>
    <submittedName>
        <fullName evidence="2">ROK domain transcriptional regulator/sugar kinase</fullName>
    </submittedName>
</protein>
<dbReference type="PROSITE" id="PS01125">
    <property type="entry name" value="ROK"/>
    <property type="match status" value="1"/>
</dbReference>
<gene>
    <name evidence="2" type="ordered locus">Pcar_1507</name>
</gene>
<dbReference type="KEGG" id="pca:Pcar_1507"/>
<evidence type="ECO:0000256" key="1">
    <source>
        <dbReference type="ARBA" id="ARBA00006479"/>
    </source>
</evidence>
<dbReference type="InterPro" id="IPR049874">
    <property type="entry name" value="ROK_cs"/>
</dbReference>
<dbReference type="RefSeq" id="WP_011341236.1">
    <property type="nucleotide sequence ID" value="NC_007498.2"/>
</dbReference>
<dbReference type="AlphaFoldDB" id="Q3A4F4"/>
<organism evidence="2 3">
    <name type="scientific">Syntrophotalea carbinolica (strain DSM 2380 / NBRC 103641 / GraBd1)</name>
    <name type="common">Pelobacter carbinolicus</name>
    <dbReference type="NCBI Taxonomy" id="338963"/>
    <lineage>
        <taxon>Bacteria</taxon>
        <taxon>Pseudomonadati</taxon>
        <taxon>Thermodesulfobacteriota</taxon>
        <taxon>Desulfuromonadia</taxon>
        <taxon>Desulfuromonadales</taxon>
        <taxon>Syntrophotaleaceae</taxon>
        <taxon>Syntrophotalea</taxon>
    </lineage>
</organism>
<reference evidence="2 3" key="2">
    <citation type="journal article" date="2012" name="BMC Genomics">
        <title>The genome of Pelobacter carbinolicus reveals surprising metabolic capabilities and physiological features.</title>
        <authorList>
            <person name="Aklujkar M."/>
            <person name="Haveman S.A."/>
            <person name="Didonato R.Jr."/>
            <person name="Chertkov O."/>
            <person name="Han C.S."/>
            <person name="Land M.L."/>
            <person name="Brown P."/>
            <person name="Lovley D.R."/>
        </authorList>
    </citation>
    <scope>NUCLEOTIDE SEQUENCE [LARGE SCALE GENOMIC DNA]</scope>
    <source>
        <strain evidence="3">DSM 2380 / NBRC 103641 / GraBd1</strain>
    </source>
</reference>
<dbReference type="PANTHER" id="PTHR18964:SF149">
    <property type="entry name" value="BIFUNCTIONAL UDP-N-ACETYLGLUCOSAMINE 2-EPIMERASE_N-ACETYLMANNOSAMINE KINASE"/>
    <property type="match status" value="1"/>
</dbReference>
<keyword evidence="2" id="KW-0808">Transferase</keyword>
<keyword evidence="2" id="KW-0418">Kinase</keyword>
<dbReference type="OrthoDB" id="9810372at2"/>
<dbReference type="SUPFAM" id="SSF53067">
    <property type="entry name" value="Actin-like ATPase domain"/>
    <property type="match status" value="1"/>
</dbReference>